<evidence type="ECO:0008006" key="3">
    <source>
        <dbReference type="Google" id="ProtNLM"/>
    </source>
</evidence>
<evidence type="ECO:0000313" key="1">
    <source>
        <dbReference type="EMBL" id="CAG7622797.1"/>
    </source>
</evidence>
<sequence>MPLDRVAARVPRLRAHLRSRRRLMADGLSEAGLRTAVNHGQILRILPGRYVSADDWRELEREDRHLLRAIAVEQGARKAPLFSHFTSAILHDLPLLHFAHAHVHVSAINLPSTPPHRRRALGDPDQIAETAVIRHNLSTLPDADVTTGGIRHTLLPQTVIDVARAAPFAAGVVCADAGLRRLVREHGMTVEEARSALLGRLEEVPRARWSDRAQRVLRFASALAESPLESLTRLQLARLGFDLREQVPVRGSGGAAYRMDFELTGRKIFVEADGRSKYSDARMRGGLSAEEVVFREKRREDSIRNATQLAIVRSLWADAQHPRAMTSLLRGCGVEPPNPEGLARADLY</sequence>
<dbReference type="Proteomes" id="UP000693892">
    <property type="component" value="Unassembled WGS sequence"/>
</dbReference>
<keyword evidence="2" id="KW-1185">Reference proteome</keyword>
<evidence type="ECO:0000313" key="2">
    <source>
        <dbReference type="Proteomes" id="UP000693892"/>
    </source>
</evidence>
<proteinExistence type="predicted"/>
<reference evidence="1" key="1">
    <citation type="submission" date="2021-06" db="EMBL/GenBank/DDBJ databases">
        <authorList>
            <person name="Criscuolo A."/>
        </authorList>
    </citation>
    <scope>NUCLEOTIDE SEQUENCE</scope>
    <source>
        <strain evidence="1">CIP111803</strain>
    </source>
</reference>
<dbReference type="RefSeq" id="WP_218116466.1">
    <property type="nucleotide sequence ID" value="NZ_CAJVAP010000051.1"/>
</dbReference>
<dbReference type="AlphaFoldDB" id="A0A916NIL3"/>
<gene>
    <name evidence="1" type="ORF">LEUCIP111803_02555</name>
</gene>
<organism evidence="1 2">
    <name type="scientific">Leucobacter soli</name>
    <dbReference type="NCBI Taxonomy" id="2812850"/>
    <lineage>
        <taxon>Bacteria</taxon>
        <taxon>Bacillati</taxon>
        <taxon>Actinomycetota</taxon>
        <taxon>Actinomycetes</taxon>
        <taxon>Micrococcales</taxon>
        <taxon>Microbacteriaceae</taxon>
        <taxon>Leucobacter</taxon>
    </lineage>
</organism>
<accession>A0A916NIL3</accession>
<name>A0A916NIL3_9MICO</name>
<comment type="caution">
    <text evidence="1">The sequence shown here is derived from an EMBL/GenBank/DDBJ whole genome shotgun (WGS) entry which is preliminary data.</text>
</comment>
<dbReference type="EMBL" id="CAJVAP010000051">
    <property type="protein sequence ID" value="CAG7622797.1"/>
    <property type="molecule type" value="Genomic_DNA"/>
</dbReference>
<protein>
    <recommendedName>
        <fullName evidence="3">Transcriptional regulator, AbiEi antitoxin, Type IV TA system</fullName>
    </recommendedName>
</protein>